<reference evidence="3 4" key="1">
    <citation type="submission" date="2020-04" db="EMBL/GenBank/DDBJ databases">
        <title>MicrobeNet Type strains.</title>
        <authorList>
            <person name="Nicholson A.C."/>
        </authorList>
    </citation>
    <scope>NUCLEOTIDE SEQUENCE [LARGE SCALE GENOMIC DNA]</scope>
    <source>
        <strain evidence="3 4">DSM 40738</strain>
    </source>
</reference>
<dbReference type="AlphaFoldDB" id="A0AA44DCZ0"/>
<protein>
    <submittedName>
        <fullName evidence="3">AAA family ATPase</fullName>
    </submittedName>
</protein>
<dbReference type="PRINTS" id="PR00364">
    <property type="entry name" value="DISEASERSIST"/>
</dbReference>
<evidence type="ECO:0000313" key="3">
    <source>
        <dbReference type="EMBL" id="NKY14100.1"/>
    </source>
</evidence>
<proteinExistence type="predicted"/>
<evidence type="ECO:0000259" key="2">
    <source>
        <dbReference type="Pfam" id="PF25872"/>
    </source>
</evidence>
<dbReference type="InterPro" id="IPR058852">
    <property type="entry name" value="HTH_77"/>
</dbReference>
<dbReference type="Proteomes" id="UP000570003">
    <property type="component" value="Unassembled WGS sequence"/>
</dbReference>
<dbReference type="SUPFAM" id="SSF52540">
    <property type="entry name" value="P-loop containing nucleoside triphosphate hydrolases"/>
    <property type="match status" value="1"/>
</dbReference>
<dbReference type="GO" id="GO:0016887">
    <property type="term" value="F:ATP hydrolysis activity"/>
    <property type="evidence" value="ECO:0007669"/>
    <property type="project" value="InterPro"/>
</dbReference>
<dbReference type="PANTHER" id="PTHR47691:SF3">
    <property type="entry name" value="HTH-TYPE TRANSCRIPTIONAL REGULATOR RV0890C-RELATED"/>
    <property type="match status" value="1"/>
</dbReference>
<organism evidence="3 4">
    <name type="scientific">Streptomyces somaliensis (strain ATCC 33201 / DSM 40738 / JCM 12659 / KCTC 9044 / NCTC 11332 / NRRL B-12077 / IP 733)</name>
    <dbReference type="NCBI Taxonomy" id="1134445"/>
    <lineage>
        <taxon>Bacteria</taxon>
        <taxon>Bacillati</taxon>
        <taxon>Actinomycetota</taxon>
        <taxon>Actinomycetes</taxon>
        <taxon>Kitasatosporales</taxon>
        <taxon>Streptomycetaceae</taxon>
        <taxon>Streptomyces</taxon>
    </lineage>
</organism>
<evidence type="ECO:0000259" key="1">
    <source>
        <dbReference type="Pfam" id="PF13401"/>
    </source>
</evidence>
<dbReference type="PANTHER" id="PTHR47691">
    <property type="entry name" value="REGULATOR-RELATED"/>
    <property type="match status" value="1"/>
</dbReference>
<keyword evidence="4" id="KW-1185">Reference proteome</keyword>
<dbReference type="Pfam" id="PF25872">
    <property type="entry name" value="HTH_77"/>
    <property type="match status" value="1"/>
</dbReference>
<accession>A0AA44DCZ0</accession>
<sequence>MTASLRGSRLVTLYGPGGVGKTRLATEFASRADSDTADLVRLVELAGLRAGDDLPDTVARALGLPGAPLLEQPQSGRSRFDQLTAFLSTRRVLLVLDNCEHLITEVSRFASELLAACPRLLLLATSREPLMITGEAMCRVDPLRLPSSEAEAEHSTAVQLFCDRAALVRPGFALTPANAAQVVEICRKLDGLPLAIELAAARLRSMSLQQITERLDDRFRLLAAGNRTTAARHRTLRATMDWSWALLTEPERALARRLSAAGNGVTQDAAAAVGAGAGLTEEDVPYVLSSLVDRSLLHLWETGDGEMRYRMHETTRAYCGERLAEAGERESAEAACTRYFLELAEHAAGQLRGAGQPSWITRLDADHDNVLLALRRAVDGGDADTAVRLGLALSWYWVMRGRYTEANSRCAELLRFGARVPERAAALFTTLRLLLPAPAGRDPDGGDRDRGVAEAARRARDCDAMSEHPLLALLEPKCWQLAGEHEEMERSARRACAHPDAWARASGRAALGFAAETAGDVGAGERHLRAALESFRELGDQWSTGQLTSMLSRFTSLRGDTGGTLALLHEAHTAIEAVGSADDIARIRVRLGFEQLRSGEYNAAEVSFRHVLRGPRRTMPEYEVLVAAGLAELATRRGQPSIASARLERALRLLDGTLIDKEYLHIEVLRRTAALELSQEAGDVAAARSAAAEALRLALPLNDMWVLATVAELLAAVTLHEGGPERAARLLGTATALRGLADLGSPEVRALDEELTARLGAAEFRRVRAEGERLSREAAVRALVAAV</sequence>
<dbReference type="Gene3D" id="1.25.40.10">
    <property type="entry name" value="Tetratricopeptide repeat domain"/>
    <property type="match status" value="1"/>
</dbReference>
<dbReference type="Pfam" id="PF13401">
    <property type="entry name" value="AAA_22"/>
    <property type="match status" value="1"/>
</dbReference>
<dbReference type="EMBL" id="JAAXOU010000056">
    <property type="protein sequence ID" value="NKY14100.1"/>
    <property type="molecule type" value="Genomic_DNA"/>
</dbReference>
<gene>
    <name evidence="3" type="ORF">HGA06_07975</name>
</gene>
<name>A0AA44DCZ0_STRE0</name>
<evidence type="ECO:0000313" key="4">
    <source>
        <dbReference type="Proteomes" id="UP000570003"/>
    </source>
</evidence>
<comment type="caution">
    <text evidence="3">The sequence shown here is derived from an EMBL/GenBank/DDBJ whole genome shotgun (WGS) entry which is preliminary data.</text>
</comment>
<feature type="domain" description="ORC1/DEAH AAA+ ATPase" evidence="1">
    <location>
        <begin position="7"/>
        <end position="115"/>
    </location>
</feature>
<dbReference type="InterPro" id="IPR049945">
    <property type="entry name" value="AAA_22"/>
</dbReference>
<feature type="domain" description="Winged helix-turn-helix" evidence="2">
    <location>
        <begin position="247"/>
        <end position="324"/>
    </location>
</feature>
<dbReference type="InterPro" id="IPR027417">
    <property type="entry name" value="P-loop_NTPase"/>
</dbReference>
<dbReference type="SUPFAM" id="SSF48452">
    <property type="entry name" value="TPR-like"/>
    <property type="match status" value="1"/>
</dbReference>
<dbReference type="Gene3D" id="3.40.50.300">
    <property type="entry name" value="P-loop containing nucleotide triphosphate hydrolases"/>
    <property type="match status" value="1"/>
</dbReference>
<dbReference type="InterPro" id="IPR011990">
    <property type="entry name" value="TPR-like_helical_dom_sf"/>
</dbReference>